<organism evidence="1 2">
    <name type="scientific">Novacetimonas hansenii ATCC 23769</name>
    <dbReference type="NCBI Taxonomy" id="714995"/>
    <lineage>
        <taxon>Bacteria</taxon>
        <taxon>Pseudomonadati</taxon>
        <taxon>Pseudomonadota</taxon>
        <taxon>Alphaproteobacteria</taxon>
        <taxon>Acetobacterales</taxon>
        <taxon>Acetobacteraceae</taxon>
        <taxon>Novacetimonas</taxon>
    </lineage>
</organism>
<comment type="caution">
    <text evidence="1">The sequence shown here is derived from an EMBL/GenBank/DDBJ whole genome shotgun (WGS) entry which is preliminary data.</text>
</comment>
<accession>D5QFQ3</accession>
<evidence type="ECO:0000313" key="2">
    <source>
        <dbReference type="Proteomes" id="UP000006468"/>
    </source>
</evidence>
<dbReference type="AlphaFoldDB" id="D5QFQ3"/>
<evidence type="ECO:0000313" key="1">
    <source>
        <dbReference type="EMBL" id="EFG84108.1"/>
    </source>
</evidence>
<name>D5QFQ3_NOVHA</name>
<protein>
    <submittedName>
        <fullName evidence="1">Uncharacterized protein</fullName>
    </submittedName>
</protein>
<dbReference type="EMBL" id="ADTV01000038">
    <property type="protein sequence ID" value="EFG84108.1"/>
    <property type="molecule type" value="Genomic_DNA"/>
</dbReference>
<gene>
    <name evidence="1" type="ORF">GXY_09864</name>
</gene>
<proteinExistence type="predicted"/>
<reference evidence="1 2" key="1">
    <citation type="journal article" date="2010" name="J. Bacteriol.">
        <title>Genome sequence of a cellulose-producing bacterium, Gluconacetobacter hansenii ATCC 23769.</title>
        <authorList>
            <person name="Iyer P.R."/>
            <person name="Geib S.M."/>
            <person name="Catchmark J."/>
            <person name="Kao T.H."/>
            <person name="Tien M."/>
        </authorList>
    </citation>
    <scope>NUCLEOTIDE SEQUENCE [LARGE SCALE GENOMIC DNA]</scope>
    <source>
        <strain evidence="1 2">ATCC 23769</strain>
    </source>
</reference>
<sequence length="47" mass="5340">MAVGRSDFMGEAMSEMFRTFSSCRGVNINNMTVQDHCMIRYGTASWL</sequence>
<dbReference type="Proteomes" id="UP000006468">
    <property type="component" value="Chromosome"/>
</dbReference>
<dbReference type="HOGENOM" id="CLU_3169249_0_0_5"/>